<feature type="domain" description="PPM-type phosphatase" evidence="3">
    <location>
        <begin position="5"/>
        <end position="240"/>
    </location>
</feature>
<dbReference type="SMART" id="SM00331">
    <property type="entry name" value="PP2C_SIG"/>
    <property type="match status" value="1"/>
</dbReference>
<dbReference type="PANTHER" id="PTHR47992">
    <property type="entry name" value="PROTEIN PHOSPHATASE"/>
    <property type="match status" value="1"/>
</dbReference>
<keyword evidence="2" id="KW-0812">Transmembrane</keyword>
<dbReference type="InterPro" id="IPR001932">
    <property type="entry name" value="PPM-type_phosphatase-like_dom"/>
</dbReference>
<dbReference type="Pfam" id="PF13672">
    <property type="entry name" value="PP2C_2"/>
    <property type="match status" value="1"/>
</dbReference>
<dbReference type="CDD" id="cd00143">
    <property type="entry name" value="PP2Cc"/>
    <property type="match status" value="1"/>
</dbReference>
<dbReference type="NCBIfam" id="NF033484">
    <property type="entry name" value="Stp1_PP2C_phos"/>
    <property type="match status" value="1"/>
</dbReference>
<organism evidence="4 5">
    <name type="scientific">Naasia lichenicola</name>
    <dbReference type="NCBI Taxonomy" id="2565933"/>
    <lineage>
        <taxon>Bacteria</taxon>
        <taxon>Bacillati</taxon>
        <taxon>Actinomycetota</taxon>
        <taxon>Actinomycetes</taxon>
        <taxon>Micrococcales</taxon>
        <taxon>Microbacteriaceae</taxon>
        <taxon>Naasia</taxon>
    </lineage>
</organism>
<dbReference type="Gene3D" id="3.60.40.10">
    <property type="entry name" value="PPM-type phosphatase domain"/>
    <property type="match status" value="1"/>
</dbReference>
<evidence type="ECO:0000256" key="1">
    <source>
        <dbReference type="SAM" id="MobiDB-lite"/>
    </source>
</evidence>
<dbReference type="InterPro" id="IPR036457">
    <property type="entry name" value="PPM-type-like_dom_sf"/>
</dbReference>
<feature type="transmembrane region" description="Helical" evidence="2">
    <location>
        <begin position="318"/>
        <end position="341"/>
    </location>
</feature>
<feature type="compositionally biased region" description="Low complexity" evidence="1">
    <location>
        <begin position="415"/>
        <end position="457"/>
    </location>
</feature>
<dbReference type="GO" id="GO:0004722">
    <property type="term" value="F:protein serine/threonine phosphatase activity"/>
    <property type="evidence" value="ECO:0007669"/>
    <property type="project" value="InterPro"/>
</dbReference>
<dbReference type="RefSeq" id="WP_136427775.1">
    <property type="nucleotide sequence ID" value="NZ_SSSM01000005.1"/>
</dbReference>
<comment type="caution">
    <text evidence="4">The sequence shown here is derived from an EMBL/GenBank/DDBJ whole genome shotgun (WGS) entry which is preliminary data.</text>
</comment>
<gene>
    <name evidence="4" type="ORF">E6C64_12130</name>
</gene>
<dbReference type="SUPFAM" id="SSF81606">
    <property type="entry name" value="PP2C-like"/>
    <property type="match status" value="1"/>
</dbReference>
<accession>A0A4S4FJM0</accession>
<evidence type="ECO:0000256" key="2">
    <source>
        <dbReference type="SAM" id="Phobius"/>
    </source>
</evidence>
<reference evidence="4 5" key="1">
    <citation type="submission" date="2019-04" db="EMBL/GenBank/DDBJ databases">
        <authorList>
            <person name="Jiang L."/>
        </authorList>
    </citation>
    <scope>NUCLEOTIDE SEQUENCE [LARGE SCALE GENOMIC DNA]</scope>
    <source>
        <strain evidence="4 5">YIM 131853</strain>
    </source>
</reference>
<protein>
    <submittedName>
        <fullName evidence="4">Stp1/IreP family PP2C-type Ser/Thr phosphatase</fullName>
    </submittedName>
</protein>
<keyword evidence="5" id="KW-1185">Reference proteome</keyword>
<keyword evidence="2" id="KW-1133">Transmembrane helix</keyword>
<dbReference type="EMBL" id="SSSM01000005">
    <property type="protein sequence ID" value="THG29445.1"/>
    <property type="molecule type" value="Genomic_DNA"/>
</dbReference>
<dbReference type="SMART" id="SM00332">
    <property type="entry name" value="PP2Cc"/>
    <property type="match status" value="1"/>
</dbReference>
<dbReference type="InterPro" id="IPR015655">
    <property type="entry name" value="PP2C"/>
</dbReference>
<name>A0A4S4FJM0_9MICO</name>
<feature type="region of interest" description="Disordered" evidence="1">
    <location>
        <begin position="414"/>
        <end position="457"/>
    </location>
</feature>
<evidence type="ECO:0000313" key="4">
    <source>
        <dbReference type="EMBL" id="THG29445.1"/>
    </source>
</evidence>
<dbReference type="OrthoDB" id="9801841at2"/>
<keyword evidence="2" id="KW-0472">Membrane</keyword>
<dbReference type="PROSITE" id="PS51746">
    <property type="entry name" value="PPM_2"/>
    <property type="match status" value="1"/>
</dbReference>
<evidence type="ECO:0000313" key="5">
    <source>
        <dbReference type="Proteomes" id="UP000309133"/>
    </source>
</evidence>
<evidence type="ECO:0000259" key="3">
    <source>
        <dbReference type="PROSITE" id="PS51746"/>
    </source>
</evidence>
<dbReference type="Proteomes" id="UP000309133">
    <property type="component" value="Unassembled WGS sequence"/>
</dbReference>
<sequence>MAQFTVGAAASHVGKVRSNNQDSGYAGGQLFVVADGMGGHAGGDIASAIAVTRIAETDAQYFATASDAEMALQSALVAANQLLAETVFEHPELTGMGTTVSAFIRVGDQIAMAHIGDSRIYLLRGTELTQITIDHTFVQRLVDSGRITPEEATTHPRRSVLMRVLGDIDAAPEIDTGIMTTSAGDRWMICSDGLSSYVGEDRIRSIMGDNTPPADVADRLIKEALEHGAPDNVTVIVVDIDPFGGDAAQPGIATTVGSAAAPLEFEGDAGKRGKLPNMILHPIKSTVVARDSHFEPETEDYLDALIAEDRRRSRTRRVTWLVVIGAIVLAIVIAAVIGYNWTQSRFYVGSNAGHVAIYKGVQQSIGPIQLSSVFQDTDLSVSELGSYDRTRVESTISAGSVNDAFAIVTSLESRASSGSNAGSGSSAGTSAGTSPSASPTATSSAGTGTAAGTEPAQ</sequence>
<dbReference type="AlphaFoldDB" id="A0A4S4FJM0"/>
<proteinExistence type="predicted"/>